<proteinExistence type="predicted"/>
<evidence type="ECO:0000313" key="1">
    <source>
        <dbReference type="EMBL" id="OIJ85028.1"/>
    </source>
</evidence>
<comment type="caution">
    <text evidence="1">The sequence shown here is derived from an EMBL/GenBank/DDBJ whole genome shotgun (WGS) entry which is preliminary data.</text>
</comment>
<protein>
    <submittedName>
        <fullName evidence="1">Uncharacterized protein</fullName>
    </submittedName>
</protein>
<accession>A0A1S2NTY9</accession>
<gene>
    <name evidence="1" type="ORF">BIV24_29370</name>
</gene>
<dbReference type="AlphaFoldDB" id="A0A1S2NTY9"/>
<organism evidence="1 2">
    <name type="scientific">Streptomyces colonosanans</name>
    <dbReference type="NCBI Taxonomy" id="1428652"/>
    <lineage>
        <taxon>Bacteria</taxon>
        <taxon>Bacillati</taxon>
        <taxon>Actinomycetota</taxon>
        <taxon>Actinomycetes</taxon>
        <taxon>Kitasatosporales</taxon>
        <taxon>Streptomycetaceae</taxon>
        <taxon>Streptomyces</taxon>
    </lineage>
</organism>
<reference evidence="1 2" key="1">
    <citation type="submission" date="2016-10" db="EMBL/GenBank/DDBJ databases">
        <title>Genome sequence of Streptomyces sp. MUSC 93.</title>
        <authorList>
            <person name="Lee L.-H."/>
            <person name="Ser H.-L."/>
            <person name="Law J.W.-F."/>
        </authorList>
    </citation>
    <scope>NUCLEOTIDE SEQUENCE [LARGE SCALE GENOMIC DNA]</scope>
    <source>
        <strain evidence="1 2">MUSC 93</strain>
    </source>
</reference>
<dbReference type="Pfam" id="PF05576">
    <property type="entry name" value="Peptidase_S37"/>
    <property type="match status" value="1"/>
</dbReference>
<name>A0A1S2NTY9_9ACTN</name>
<sequence length="63" mass="6705">MNHGANVAGLVPREKALATARILDWAGVASPTVQSNPSAAKPLAAYDAKLDRRDVEREPALRP</sequence>
<evidence type="ECO:0000313" key="2">
    <source>
        <dbReference type="Proteomes" id="UP000179935"/>
    </source>
</evidence>
<keyword evidence="2" id="KW-1185">Reference proteome</keyword>
<dbReference type="STRING" id="1428652.BIV24_29370"/>
<dbReference type="EMBL" id="MLYP01000102">
    <property type="protein sequence ID" value="OIJ85028.1"/>
    <property type="molecule type" value="Genomic_DNA"/>
</dbReference>
<dbReference type="Proteomes" id="UP000179935">
    <property type="component" value="Unassembled WGS sequence"/>
</dbReference>
<dbReference type="InterPro" id="IPR008761">
    <property type="entry name" value="Peptidase_S37"/>
</dbReference>